<dbReference type="Proteomes" id="UP000050509">
    <property type="component" value="Unassembled WGS sequence"/>
</dbReference>
<organism evidence="3 4">
    <name type="scientific">Kouleothrix aurantiaca</name>
    <dbReference type="NCBI Taxonomy" id="186479"/>
    <lineage>
        <taxon>Bacteria</taxon>
        <taxon>Bacillati</taxon>
        <taxon>Chloroflexota</taxon>
        <taxon>Chloroflexia</taxon>
        <taxon>Chloroflexales</taxon>
        <taxon>Roseiflexineae</taxon>
        <taxon>Roseiflexaceae</taxon>
        <taxon>Kouleothrix</taxon>
    </lineage>
</organism>
<evidence type="ECO:0000256" key="1">
    <source>
        <dbReference type="SAM" id="Phobius"/>
    </source>
</evidence>
<keyword evidence="4" id="KW-1185">Reference proteome</keyword>
<proteinExistence type="predicted"/>
<keyword evidence="1" id="KW-1133">Transmembrane helix</keyword>
<reference evidence="3 4" key="1">
    <citation type="submission" date="2015-09" db="EMBL/GenBank/DDBJ databases">
        <title>Draft genome sequence of Kouleothrix aurantiaca JCM 19913.</title>
        <authorList>
            <person name="Hemp J."/>
        </authorList>
    </citation>
    <scope>NUCLEOTIDE SEQUENCE [LARGE SCALE GENOMIC DNA]</scope>
    <source>
        <strain evidence="3 4">COM-B</strain>
    </source>
</reference>
<dbReference type="PATRIC" id="fig|186479.3.peg.1507"/>
<evidence type="ECO:0000259" key="2">
    <source>
        <dbReference type="Pfam" id="PF14342"/>
    </source>
</evidence>
<feature type="transmembrane region" description="Helical" evidence="1">
    <location>
        <begin position="159"/>
        <end position="178"/>
    </location>
</feature>
<keyword evidence="1" id="KW-0472">Membrane</keyword>
<comment type="caution">
    <text evidence="3">The sequence shown here is derived from an EMBL/GenBank/DDBJ whole genome shotgun (WGS) entry which is preliminary data.</text>
</comment>
<feature type="transmembrane region" description="Helical" evidence="1">
    <location>
        <begin position="119"/>
        <end position="138"/>
    </location>
</feature>
<feature type="transmembrane region" description="Helical" evidence="1">
    <location>
        <begin position="86"/>
        <end position="113"/>
    </location>
</feature>
<feature type="transmembrane region" description="Helical" evidence="1">
    <location>
        <begin position="12"/>
        <end position="32"/>
    </location>
</feature>
<name>A0A0P9FLC3_9CHLR</name>
<feature type="transmembrane region" description="Helical" evidence="1">
    <location>
        <begin position="44"/>
        <end position="65"/>
    </location>
</feature>
<accession>A0A0P9FLC3</accession>
<evidence type="ECO:0000313" key="3">
    <source>
        <dbReference type="EMBL" id="KPV53996.1"/>
    </source>
</evidence>
<feature type="transmembrane region" description="Helical" evidence="1">
    <location>
        <begin position="190"/>
        <end position="214"/>
    </location>
</feature>
<keyword evidence="1" id="KW-0812">Transmembrane</keyword>
<protein>
    <submittedName>
        <fullName evidence="3">Copper oxidase</fullName>
    </submittedName>
</protein>
<sequence>MTLPLLGPLAWIDVILLGWFALTAGSVVYVAWDAFTNNPEMTVMKWGWVLVTLYLGPISLVLYVLSCKEPAPGTHEEFIKPLWKQGLGSAIHCVAGDATGIIVAATITAALGLPMWIDLIVEYVAGFAFGLLIFQALFMKDMMGGSYLAALRHSLLPEWVSMNCMMAGMFPTMVVLMMGRDMRAMEPSELVFWGAMSAAVGVGLLTCYPVNLWLVNKGLKHGMGTVRALGKGGHSLDAERVRLGLAPTPGATPHAGHSMGGA</sequence>
<dbReference type="Pfam" id="PF14342">
    <property type="entry name" value="DUF4396"/>
    <property type="match status" value="1"/>
</dbReference>
<dbReference type="InterPro" id="IPR025509">
    <property type="entry name" value="DUF4396"/>
</dbReference>
<dbReference type="AlphaFoldDB" id="A0A0P9FLC3"/>
<dbReference type="EMBL" id="LJCR01000136">
    <property type="protein sequence ID" value="KPV53996.1"/>
    <property type="molecule type" value="Genomic_DNA"/>
</dbReference>
<gene>
    <name evidence="3" type="ORF">SE17_06395</name>
</gene>
<evidence type="ECO:0000313" key="4">
    <source>
        <dbReference type="Proteomes" id="UP000050509"/>
    </source>
</evidence>
<feature type="domain" description="DUF4396" evidence="2">
    <location>
        <begin position="83"/>
        <end position="220"/>
    </location>
</feature>